<protein>
    <submittedName>
        <fullName evidence="1">Four helix bundle protein</fullName>
    </submittedName>
</protein>
<evidence type="ECO:0000313" key="2">
    <source>
        <dbReference type="Proteomes" id="UP000541810"/>
    </source>
</evidence>
<dbReference type="Gene3D" id="1.20.1440.60">
    <property type="entry name" value="23S rRNA-intervening sequence"/>
    <property type="match status" value="1"/>
</dbReference>
<keyword evidence="2" id="KW-1185">Reference proteome</keyword>
<dbReference type="Proteomes" id="UP000541810">
    <property type="component" value="Unassembled WGS sequence"/>
</dbReference>
<dbReference type="RefSeq" id="WP_184678862.1">
    <property type="nucleotide sequence ID" value="NZ_JACHGY010000001.1"/>
</dbReference>
<sequence length="122" mass="13737">MGDETHGYRGLIAWQKSMELCEAVYKLCMELPESERFGLISQMQRAAVSIPSNIAEGYGRGAGKDYAKHLRYARGSLAELETQIELTVRCNQQSRDQIKPAWTLTQDVGKLLTRLIQSQTTT</sequence>
<dbReference type="SUPFAM" id="SSF158446">
    <property type="entry name" value="IVS-encoded protein-like"/>
    <property type="match status" value="1"/>
</dbReference>
<dbReference type="AlphaFoldDB" id="A0A7X0H960"/>
<dbReference type="CDD" id="cd16377">
    <property type="entry name" value="23S_rRNA_IVP_like"/>
    <property type="match status" value="1"/>
</dbReference>
<evidence type="ECO:0000313" key="1">
    <source>
        <dbReference type="EMBL" id="MBB6431392.1"/>
    </source>
</evidence>
<dbReference type="Pfam" id="PF05635">
    <property type="entry name" value="23S_rRNA_IVP"/>
    <property type="match status" value="1"/>
</dbReference>
<accession>A0A7X0H960</accession>
<dbReference type="PANTHER" id="PTHR38471:SF2">
    <property type="entry name" value="FOUR HELIX BUNDLE PROTEIN"/>
    <property type="match status" value="1"/>
</dbReference>
<gene>
    <name evidence="1" type="ORF">HNQ40_003198</name>
</gene>
<dbReference type="EMBL" id="JACHGY010000001">
    <property type="protein sequence ID" value="MBB6431392.1"/>
    <property type="molecule type" value="Genomic_DNA"/>
</dbReference>
<comment type="caution">
    <text evidence="1">The sequence shown here is derived from an EMBL/GenBank/DDBJ whole genome shotgun (WGS) entry which is preliminary data.</text>
</comment>
<dbReference type="InterPro" id="IPR012657">
    <property type="entry name" value="23S_rRNA-intervening_sequence"/>
</dbReference>
<reference evidence="1 2" key="1">
    <citation type="submission" date="2020-08" db="EMBL/GenBank/DDBJ databases">
        <title>Genomic Encyclopedia of Type Strains, Phase IV (KMG-IV): sequencing the most valuable type-strain genomes for metagenomic binning, comparative biology and taxonomic classification.</title>
        <authorList>
            <person name="Goeker M."/>
        </authorList>
    </citation>
    <scope>NUCLEOTIDE SEQUENCE [LARGE SCALE GENOMIC DNA]</scope>
    <source>
        <strain evidence="1 2">DSM 103725</strain>
    </source>
</reference>
<dbReference type="InterPro" id="IPR036583">
    <property type="entry name" value="23S_rRNA_IVS_sf"/>
</dbReference>
<name>A0A7X0H960_9BACT</name>
<proteinExistence type="predicted"/>
<dbReference type="PANTHER" id="PTHR38471">
    <property type="entry name" value="FOUR HELIX BUNDLE PROTEIN"/>
    <property type="match status" value="1"/>
</dbReference>
<dbReference type="NCBIfam" id="TIGR02436">
    <property type="entry name" value="four helix bundle protein"/>
    <property type="match status" value="1"/>
</dbReference>
<organism evidence="1 2">
    <name type="scientific">Algisphaera agarilytica</name>
    <dbReference type="NCBI Taxonomy" id="1385975"/>
    <lineage>
        <taxon>Bacteria</taxon>
        <taxon>Pseudomonadati</taxon>
        <taxon>Planctomycetota</taxon>
        <taxon>Phycisphaerae</taxon>
        <taxon>Phycisphaerales</taxon>
        <taxon>Phycisphaeraceae</taxon>
        <taxon>Algisphaera</taxon>
    </lineage>
</organism>